<dbReference type="AlphaFoldDB" id="A0A0C3NT66"/>
<evidence type="ECO:0000313" key="1">
    <source>
        <dbReference type="EMBL" id="KIN98423.1"/>
    </source>
</evidence>
<evidence type="ECO:0000313" key="2">
    <source>
        <dbReference type="Proteomes" id="UP000054217"/>
    </source>
</evidence>
<evidence type="ECO:0008006" key="3">
    <source>
        <dbReference type="Google" id="ProtNLM"/>
    </source>
</evidence>
<dbReference type="Proteomes" id="UP000054217">
    <property type="component" value="Unassembled WGS sequence"/>
</dbReference>
<accession>A0A0C3NT66</accession>
<dbReference type="EMBL" id="KN832016">
    <property type="protein sequence ID" value="KIN98423.1"/>
    <property type="molecule type" value="Genomic_DNA"/>
</dbReference>
<proteinExistence type="predicted"/>
<reference evidence="1 2" key="1">
    <citation type="submission" date="2014-04" db="EMBL/GenBank/DDBJ databases">
        <authorList>
            <consortium name="DOE Joint Genome Institute"/>
            <person name="Kuo A."/>
            <person name="Kohler A."/>
            <person name="Costa M.D."/>
            <person name="Nagy L.G."/>
            <person name="Floudas D."/>
            <person name="Copeland A."/>
            <person name="Barry K.W."/>
            <person name="Cichocki N."/>
            <person name="Veneault-Fourrey C."/>
            <person name="LaButti K."/>
            <person name="Lindquist E.A."/>
            <person name="Lipzen A."/>
            <person name="Lundell T."/>
            <person name="Morin E."/>
            <person name="Murat C."/>
            <person name="Sun H."/>
            <person name="Tunlid A."/>
            <person name="Henrissat B."/>
            <person name="Grigoriev I.V."/>
            <person name="Hibbett D.S."/>
            <person name="Martin F."/>
            <person name="Nordberg H.P."/>
            <person name="Cantor M.N."/>
            <person name="Hua S.X."/>
        </authorList>
    </citation>
    <scope>NUCLEOTIDE SEQUENCE [LARGE SCALE GENOMIC DNA]</scope>
    <source>
        <strain evidence="1 2">Marx 270</strain>
    </source>
</reference>
<dbReference type="OrthoDB" id="3262237at2759"/>
<organism evidence="1 2">
    <name type="scientific">Pisolithus tinctorius Marx 270</name>
    <dbReference type="NCBI Taxonomy" id="870435"/>
    <lineage>
        <taxon>Eukaryota</taxon>
        <taxon>Fungi</taxon>
        <taxon>Dikarya</taxon>
        <taxon>Basidiomycota</taxon>
        <taxon>Agaricomycotina</taxon>
        <taxon>Agaricomycetes</taxon>
        <taxon>Agaricomycetidae</taxon>
        <taxon>Boletales</taxon>
        <taxon>Sclerodermatineae</taxon>
        <taxon>Pisolithaceae</taxon>
        <taxon>Pisolithus</taxon>
    </lineage>
</organism>
<gene>
    <name evidence="1" type="ORF">M404DRAFT_157818</name>
</gene>
<name>A0A0C3NT66_PISTI</name>
<reference evidence="2" key="2">
    <citation type="submission" date="2015-01" db="EMBL/GenBank/DDBJ databases">
        <title>Evolutionary Origins and Diversification of the Mycorrhizal Mutualists.</title>
        <authorList>
            <consortium name="DOE Joint Genome Institute"/>
            <consortium name="Mycorrhizal Genomics Consortium"/>
            <person name="Kohler A."/>
            <person name="Kuo A."/>
            <person name="Nagy L.G."/>
            <person name="Floudas D."/>
            <person name="Copeland A."/>
            <person name="Barry K.W."/>
            <person name="Cichocki N."/>
            <person name="Veneault-Fourrey C."/>
            <person name="LaButti K."/>
            <person name="Lindquist E.A."/>
            <person name="Lipzen A."/>
            <person name="Lundell T."/>
            <person name="Morin E."/>
            <person name="Murat C."/>
            <person name="Riley R."/>
            <person name="Ohm R."/>
            <person name="Sun H."/>
            <person name="Tunlid A."/>
            <person name="Henrissat B."/>
            <person name="Grigoriev I.V."/>
            <person name="Hibbett D.S."/>
            <person name="Martin F."/>
        </authorList>
    </citation>
    <scope>NUCLEOTIDE SEQUENCE [LARGE SCALE GENOMIC DNA]</scope>
    <source>
        <strain evidence="2">Marx 270</strain>
    </source>
</reference>
<dbReference type="InParanoid" id="A0A0C3NT66"/>
<keyword evidence="2" id="KW-1185">Reference proteome</keyword>
<protein>
    <recommendedName>
        <fullName evidence="3">Peptidase A2 domain-containing protein</fullName>
    </recommendedName>
</protein>
<sequence>ALFDNGAMINAMCITVYEEIKHRLRGWSNCSQMLRMANGMITPAVTQWTGQIMIGPVQTETTFVMFNSGGNWAFLLGKPLLQAL</sequence>
<feature type="non-terminal residue" evidence="1">
    <location>
        <position position="1"/>
    </location>
</feature>
<dbReference type="HOGENOM" id="CLU_097628_1_1_1"/>